<dbReference type="Pfam" id="PF02525">
    <property type="entry name" value="Flavodoxin_2"/>
    <property type="match status" value="1"/>
</dbReference>
<dbReference type="AlphaFoldDB" id="A0A7X3G4N3"/>
<dbReference type="EMBL" id="WSES01000009">
    <property type="protein sequence ID" value="MVW63607.1"/>
    <property type="molecule type" value="Genomic_DNA"/>
</dbReference>
<proteinExistence type="predicted"/>
<keyword evidence="1" id="KW-0560">Oxidoreductase</keyword>
<evidence type="ECO:0000313" key="4">
    <source>
        <dbReference type="Proteomes" id="UP000443353"/>
    </source>
</evidence>
<dbReference type="InterPro" id="IPR029039">
    <property type="entry name" value="Flavoprotein-like_sf"/>
</dbReference>
<dbReference type="InterPro" id="IPR003680">
    <property type="entry name" value="Flavodoxin_fold"/>
</dbReference>
<feature type="domain" description="Flavodoxin-like fold" evidence="2">
    <location>
        <begin position="5"/>
        <end position="176"/>
    </location>
</feature>
<gene>
    <name evidence="3" type="ORF">GPY61_27140</name>
</gene>
<dbReference type="SUPFAM" id="SSF52218">
    <property type="entry name" value="Flavoproteins"/>
    <property type="match status" value="1"/>
</dbReference>
<sequence length="195" mass="21644">MNEPNILVIYAHPAPHRSPVHRRLAETARALPGVELCDLYQRYPDFDIDGEQERERLRAAHLLVFLHPFRWYGMPSIVKEWMDVVLQPGWAYNDYAHTGECALRGKSFWLVTTTGSGPDAYQPGGLHGRPFADFLAPYEAAAALCGMDWIAPLVMHGAAQATPEAIDAFAAEFRHRLEGYAGLAAAALQERADGT</sequence>
<reference evidence="3 4" key="1">
    <citation type="submission" date="2019-12" db="EMBL/GenBank/DDBJ databases">
        <authorList>
            <person name="Li C."/>
            <person name="Zhao J."/>
        </authorList>
    </citation>
    <scope>NUCLEOTIDE SEQUENCE [LARGE SCALE GENOMIC DNA]</scope>
    <source>
        <strain evidence="3 4">NEAU-DD11</strain>
    </source>
</reference>
<evidence type="ECO:0000259" key="2">
    <source>
        <dbReference type="Pfam" id="PF02525"/>
    </source>
</evidence>
<name>A0A7X3G4N3_9BURK</name>
<keyword evidence="4" id="KW-1185">Reference proteome</keyword>
<dbReference type="PANTHER" id="PTHR47307:SF2">
    <property type="entry name" value="GLUTATHIONE-REGULATED POTASSIUM-EFFLUX SYSTEM ANCILLARY PROTEIN KEFF"/>
    <property type="match status" value="1"/>
</dbReference>
<protein>
    <submittedName>
        <fullName evidence="3">NAD(P)H dehydrogenase</fullName>
    </submittedName>
</protein>
<dbReference type="Proteomes" id="UP000443353">
    <property type="component" value="Unassembled WGS sequence"/>
</dbReference>
<dbReference type="GO" id="GO:0003955">
    <property type="term" value="F:NAD(P)H dehydrogenase (quinone) activity"/>
    <property type="evidence" value="ECO:0007669"/>
    <property type="project" value="TreeGrafter"/>
</dbReference>
<dbReference type="RefSeq" id="WP_160410412.1">
    <property type="nucleotide sequence ID" value="NZ_WSES01000009.1"/>
</dbReference>
<dbReference type="PANTHER" id="PTHR47307">
    <property type="entry name" value="GLUTATHIONE-REGULATED POTASSIUM-EFFLUX SYSTEM ANCILLARY PROTEIN KEFG"/>
    <property type="match status" value="1"/>
</dbReference>
<comment type="caution">
    <text evidence="3">The sequence shown here is derived from an EMBL/GenBank/DDBJ whole genome shotgun (WGS) entry which is preliminary data.</text>
</comment>
<dbReference type="Gene3D" id="3.40.50.360">
    <property type="match status" value="1"/>
</dbReference>
<dbReference type="GO" id="GO:0009055">
    <property type="term" value="F:electron transfer activity"/>
    <property type="evidence" value="ECO:0007669"/>
    <property type="project" value="TreeGrafter"/>
</dbReference>
<organism evidence="3 4">
    <name type="scientific">Massilia cellulosiltytica</name>
    <dbReference type="NCBI Taxonomy" id="2683234"/>
    <lineage>
        <taxon>Bacteria</taxon>
        <taxon>Pseudomonadati</taxon>
        <taxon>Pseudomonadota</taxon>
        <taxon>Betaproteobacteria</taxon>
        <taxon>Burkholderiales</taxon>
        <taxon>Oxalobacteraceae</taxon>
        <taxon>Telluria group</taxon>
        <taxon>Massilia</taxon>
    </lineage>
</organism>
<evidence type="ECO:0000256" key="1">
    <source>
        <dbReference type="ARBA" id="ARBA00023002"/>
    </source>
</evidence>
<evidence type="ECO:0000313" key="3">
    <source>
        <dbReference type="EMBL" id="MVW63607.1"/>
    </source>
</evidence>
<dbReference type="InterPro" id="IPR046980">
    <property type="entry name" value="KefG/KefF"/>
</dbReference>
<accession>A0A7X3G4N3</accession>
<dbReference type="GO" id="GO:0010181">
    <property type="term" value="F:FMN binding"/>
    <property type="evidence" value="ECO:0007669"/>
    <property type="project" value="TreeGrafter"/>
</dbReference>